<evidence type="ECO:0000313" key="2">
    <source>
        <dbReference type="Proteomes" id="UP001596028"/>
    </source>
</evidence>
<dbReference type="EMBL" id="JBHSEP010000028">
    <property type="protein sequence ID" value="MFC4601587.1"/>
    <property type="molecule type" value="Genomic_DNA"/>
</dbReference>
<dbReference type="Proteomes" id="UP001596028">
    <property type="component" value="Unassembled WGS sequence"/>
</dbReference>
<evidence type="ECO:0000313" key="1">
    <source>
        <dbReference type="EMBL" id="MFC4601587.1"/>
    </source>
</evidence>
<proteinExistence type="predicted"/>
<organism evidence="1 2">
    <name type="scientific">Cohnella hongkongensis</name>
    <dbReference type="NCBI Taxonomy" id="178337"/>
    <lineage>
        <taxon>Bacteria</taxon>
        <taxon>Bacillati</taxon>
        <taxon>Bacillota</taxon>
        <taxon>Bacilli</taxon>
        <taxon>Bacillales</taxon>
        <taxon>Paenibacillaceae</taxon>
        <taxon>Cohnella</taxon>
    </lineage>
</organism>
<keyword evidence="2" id="KW-1185">Reference proteome</keyword>
<comment type="caution">
    <text evidence="1">The sequence shown here is derived from an EMBL/GenBank/DDBJ whole genome shotgun (WGS) entry which is preliminary data.</text>
</comment>
<gene>
    <name evidence="1" type="ORF">ACFO3S_25345</name>
</gene>
<sequence length="82" mass="9437">LRSMFSFQRTIGVARLHRFPAQGLHLTASRAFLQPSIFTRFDKIRDAPTSSGFWQTVLVSATGIRIYHDSLMYRNSPFYSIP</sequence>
<feature type="non-terminal residue" evidence="1">
    <location>
        <position position="1"/>
    </location>
</feature>
<name>A0ABV9FIR3_9BACL</name>
<protein>
    <submittedName>
        <fullName evidence="1">Uncharacterized protein</fullName>
    </submittedName>
</protein>
<dbReference type="RefSeq" id="WP_378101823.1">
    <property type="nucleotide sequence ID" value="NZ_JBHSEP010000028.1"/>
</dbReference>
<accession>A0ABV9FIR3</accession>
<reference evidence="2" key="1">
    <citation type="journal article" date="2019" name="Int. J. Syst. Evol. Microbiol.">
        <title>The Global Catalogue of Microorganisms (GCM) 10K type strain sequencing project: providing services to taxonomists for standard genome sequencing and annotation.</title>
        <authorList>
            <consortium name="The Broad Institute Genomics Platform"/>
            <consortium name="The Broad Institute Genome Sequencing Center for Infectious Disease"/>
            <person name="Wu L."/>
            <person name="Ma J."/>
        </authorList>
    </citation>
    <scope>NUCLEOTIDE SEQUENCE [LARGE SCALE GENOMIC DNA]</scope>
    <source>
        <strain evidence="2">CCUG 49571</strain>
    </source>
</reference>